<dbReference type="Proteomes" id="UP000224634">
    <property type="component" value="Unassembled WGS sequence"/>
</dbReference>
<organism evidence="1 2">
    <name type="scientific">Polytolypa hystricis (strain UAMH7299)</name>
    <dbReference type="NCBI Taxonomy" id="1447883"/>
    <lineage>
        <taxon>Eukaryota</taxon>
        <taxon>Fungi</taxon>
        <taxon>Dikarya</taxon>
        <taxon>Ascomycota</taxon>
        <taxon>Pezizomycotina</taxon>
        <taxon>Eurotiomycetes</taxon>
        <taxon>Eurotiomycetidae</taxon>
        <taxon>Onygenales</taxon>
        <taxon>Onygenales incertae sedis</taxon>
        <taxon>Polytolypa</taxon>
    </lineage>
</organism>
<accession>A0A2B7YP50</accession>
<dbReference type="EMBL" id="PDNA01000031">
    <property type="protein sequence ID" value="PGH22960.1"/>
    <property type="molecule type" value="Genomic_DNA"/>
</dbReference>
<proteinExistence type="predicted"/>
<sequence length="80" mass="8928">MLWMEQNPKFAGTIEVSQKKMEFRAKNRARRDHRSNDDSSAAKIGGQLISMSWMVEALGGKSFSVWVLMVLLLGGEGLEA</sequence>
<evidence type="ECO:0000313" key="1">
    <source>
        <dbReference type="EMBL" id="PGH22960.1"/>
    </source>
</evidence>
<reference evidence="1 2" key="1">
    <citation type="submission" date="2017-10" db="EMBL/GenBank/DDBJ databases">
        <title>Comparative genomics in systemic dimorphic fungi from Ajellomycetaceae.</title>
        <authorList>
            <person name="Munoz J.F."/>
            <person name="Mcewen J.G."/>
            <person name="Clay O.K."/>
            <person name="Cuomo C.A."/>
        </authorList>
    </citation>
    <scope>NUCLEOTIDE SEQUENCE [LARGE SCALE GENOMIC DNA]</scope>
    <source>
        <strain evidence="1 2">UAMH7299</strain>
    </source>
</reference>
<protein>
    <submittedName>
        <fullName evidence="1">Uncharacterized protein</fullName>
    </submittedName>
</protein>
<comment type="caution">
    <text evidence="1">The sequence shown here is derived from an EMBL/GenBank/DDBJ whole genome shotgun (WGS) entry which is preliminary data.</text>
</comment>
<evidence type="ECO:0000313" key="2">
    <source>
        <dbReference type="Proteomes" id="UP000224634"/>
    </source>
</evidence>
<dbReference type="AlphaFoldDB" id="A0A2B7YP50"/>
<name>A0A2B7YP50_POLH7</name>
<gene>
    <name evidence="1" type="ORF">AJ80_03009</name>
</gene>
<keyword evidence="2" id="KW-1185">Reference proteome</keyword>